<dbReference type="Proteomes" id="UP001054837">
    <property type="component" value="Unassembled WGS sequence"/>
</dbReference>
<comment type="caution">
    <text evidence="1">The sequence shown here is derived from an EMBL/GenBank/DDBJ whole genome shotgun (WGS) entry which is preliminary data.</text>
</comment>
<protein>
    <submittedName>
        <fullName evidence="1">Uncharacterized protein</fullName>
    </submittedName>
</protein>
<reference evidence="1 2" key="1">
    <citation type="submission" date="2021-06" db="EMBL/GenBank/DDBJ databases">
        <title>Caerostris darwini draft genome.</title>
        <authorList>
            <person name="Kono N."/>
            <person name="Arakawa K."/>
        </authorList>
    </citation>
    <scope>NUCLEOTIDE SEQUENCE [LARGE SCALE GENOMIC DNA]</scope>
</reference>
<sequence>MICNVKSRILYIVYTTQTDDHRGSQHRGPPKGDQYHFIISDYRVRFRKIYLPIIRHPRRHGNENYSPVLRQGDRVIGMMDPKRGIAPYLWHYDSFDL</sequence>
<proteinExistence type="predicted"/>
<evidence type="ECO:0000313" key="2">
    <source>
        <dbReference type="Proteomes" id="UP001054837"/>
    </source>
</evidence>
<gene>
    <name evidence="1" type="ORF">CDAR_13881</name>
</gene>
<evidence type="ECO:0000313" key="1">
    <source>
        <dbReference type="EMBL" id="GIY74205.1"/>
    </source>
</evidence>
<accession>A0AAV4VY70</accession>
<dbReference type="EMBL" id="BPLQ01013709">
    <property type="protein sequence ID" value="GIY74205.1"/>
    <property type="molecule type" value="Genomic_DNA"/>
</dbReference>
<keyword evidence="2" id="KW-1185">Reference proteome</keyword>
<organism evidence="1 2">
    <name type="scientific">Caerostris darwini</name>
    <dbReference type="NCBI Taxonomy" id="1538125"/>
    <lineage>
        <taxon>Eukaryota</taxon>
        <taxon>Metazoa</taxon>
        <taxon>Ecdysozoa</taxon>
        <taxon>Arthropoda</taxon>
        <taxon>Chelicerata</taxon>
        <taxon>Arachnida</taxon>
        <taxon>Araneae</taxon>
        <taxon>Araneomorphae</taxon>
        <taxon>Entelegynae</taxon>
        <taxon>Araneoidea</taxon>
        <taxon>Araneidae</taxon>
        <taxon>Caerostris</taxon>
    </lineage>
</organism>
<dbReference type="AlphaFoldDB" id="A0AAV4VY70"/>
<name>A0AAV4VY70_9ARAC</name>